<evidence type="ECO:0000313" key="4">
    <source>
        <dbReference type="EMBL" id="KFM82839.1"/>
    </source>
</evidence>
<reference evidence="4 5" key="1">
    <citation type="submission" date="2013-11" db="EMBL/GenBank/DDBJ databases">
        <title>Genome sequencing of Stegodyphus mimosarum.</title>
        <authorList>
            <person name="Bechsgaard J."/>
        </authorList>
    </citation>
    <scope>NUCLEOTIDE SEQUENCE [LARGE SCALE GENOMIC DNA]</scope>
</reference>
<evidence type="ECO:0000256" key="3">
    <source>
        <dbReference type="ARBA" id="ARBA00022842"/>
    </source>
</evidence>
<dbReference type="Gene3D" id="3.40.50.1000">
    <property type="entry name" value="HAD superfamily/HAD-like"/>
    <property type="match status" value="1"/>
</dbReference>
<dbReference type="InterPro" id="IPR023214">
    <property type="entry name" value="HAD_sf"/>
</dbReference>
<dbReference type="GO" id="GO:0050124">
    <property type="term" value="F:N-acylneuraminate-9-phosphatase activity"/>
    <property type="evidence" value="ECO:0007669"/>
    <property type="project" value="TreeGrafter"/>
</dbReference>
<proteinExistence type="predicted"/>
<dbReference type="GO" id="GO:0046380">
    <property type="term" value="P:N-acetylneuraminate biosynthetic process"/>
    <property type="evidence" value="ECO:0007669"/>
    <property type="project" value="TreeGrafter"/>
</dbReference>
<dbReference type="Proteomes" id="UP000054359">
    <property type="component" value="Unassembled WGS sequence"/>
</dbReference>
<dbReference type="OMA" id="PQETHDT"/>
<dbReference type="STRING" id="407821.A0A087UZQ0"/>
<dbReference type="InterPro" id="IPR051400">
    <property type="entry name" value="HAD-like_hydrolase"/>
</dbReference>
<dbReference type="PANTHER" id="PTHR46470">
    <property type="entry name" value="N-ACYLNEURAMINATE-9-PHOSPHATASE"/>
    <property type="match status" value="1"/>
</dbReference>
<comment type="cofactor">
    <cofactor evidence="1">
        <name>Mg(2+)</name>
        <dbReference type="ChEBI" id="CHEBI:18420"/>
    </cofactor>
</comment>
<dbReference type="OrthoDB" id="1694274at2759"/>
<accession>A0A087UZQ0</accession>
<keyword evidence="3" id="KW-0460">Magnesium</keyword>
<dbReference type="InterPro" id="IPR006439">
    <property type="entry name" value="HAD-SF_hydro_IA"/>
</dbReference>
<evidence type="ECO:0000313" key="5">
    <source>
        <dbReference type="Proteomes" id="UP000054359"/>
    </source>
</evidence>
<gene>
    <name evidence="4" type="ORF">X975_23547</name>
</gene>
<dbReference type="NCBIfam" id="TIGR01549">
    <property type="entry name" value="HAD-SF-IA-v1"/>
    <property type="match status" value="1"/>
</dbReference>
<dbReference type="SUPFAM" id="SSF56784">
    <property type="entry name" value="HAD-like"/>
    <property type="match status" value="1"/>
</dbReference>
<sequence length="268" mass="30585">MAPNKFQDVTTILFDLDNTLINTKEADRLACEQVSQYLQNCCVRRSTAKTAVDKFYDLVREAPQDPSNEDSDVDEWRLLLWKQALGPILSGKAPTAYSIWKEARARYMHMGPELEDLLLELRKHYKLGLLTNGPSSCQWEKIRRVNGLMYFDAILVSGDIKHAKPSVAIFEEAFRRLDASSLECVMVGDRLDTDIKGGLRSNCAATVWVTNSDIPLEEARPKPDFKISHVRELVDLLPERKGFTSLCKDRSLGVFHSLRDDEVWKKDH</sequence>
<organism evidence="4 5">
    <name type="scientific">Stegodyphus mimosarum</name>
    <name type="common">African social velvet spider</name>
    <dbReference type="NCBI Taxonomy" id="407821"/>
    <lineage>
        <taxon>Eukaryota</taxon>
        <taxon>Metazoa</taxon>
        <taxon>Ecdysozoa</taxon>
        <taxon>Arthropoda</taxon>
        <taxon>Chelicerata</taxon>
        <taxon>Arachnida</taxon>
        <taxon>Araneae</taxon>
        <taxon>Araneomorphae</taxon>
        <taxon>Entelegynae</taxon>
        <taxon>Eresoidea</taxon>
        <taxon>Eresidae</taxon>
        <taxon>Stegodyphus</taxon>
    </lineage>
</organism>
<dbReference type="SFLD" id="SFLDG01129">
    <property type="entry name" value="C1.5:_HAD__Beta-PGM__Phosphata"/>
    <property type="match status" value="1"/>
</dbReference>
<feature type="non-terminal residue" evidence="4">
    <location>
        <position position="268"/>
    </location>
</feature>
<protein>
    <submittedName>
        <fullName evidence="4">N-acylneuraminate-9-phosphatase</fullName>
    </submittedName>
</protein>
<dbReference type="AlphaFoldDB" id="A0A087UZQ0"/>
<dbReference type="SFLD" id="SFLDS00003">
    <property type="entry name" value="Haloacid_Dehalogenase"/>
    <property type="match status" value="1"/>
</dbReference>
<dbReference type="EMBL" id="KK122504">
    <property type="protein sequence ID" value="KFM82839.1"/>
    <property type="molecule type" value="Genomic_DNA"/>
</dbReference>
<dbReference type="Gene3D" id="1.20.120.710">
    <property type="entry name" value="Haloacid dehalogenase hydrolase-like domain"/>
    <property type="match status" value="1"/>
</dbReference>
<keyword evidence="5" id="KW-1185">Reference proteome</keyword>
<dbReference type="InterPro" id="IPR041492">
    <property type="entry name" value="HAD_2"/>
</dbReference>
<evidence type="ECO:0000256" key="2">
    <source>
        <dbReference type="ARBA" id="ARBA00022801"/>
    </source>
</evidence>
<dbReference type="Pfam" id="PF13419">
    <property type="entry name" value="HAD_2"/>
    <property type="match status" value="1"/>
</dbReference>
<keyword evidence="2" id="KW-0378">Hydrolase</keyword>
<evidence type="ECO:0000256" key="1">
    <source>
        <dbReference type="ARBA" id="ARBA00001946"/>
    </source>
</evidence>
<dbReference type="PANTHER" id="PTHR46470:SF3">
    <property type="entry name" value="N-ACYLNEURAMINATE-9-PHOSPHATASE"/>
    <property type="match status" value="1"/>
</dbReference>
<name>A0A087UZQ0_STEMI</name>
<dbReference type="InterPro" id="IPR036412">
    <property type="entry name" value="HAD-like_sf"/>
</dbReference>